<dbReference type="Proteomes" id="UP001595975">
    <property type="component" value="Unassembled WGS sequence"/>
</dbReference>
<organism evidence="1 2">
    <name type="scientific">Kitasatospora misakiensis</name>
    <dbReference type="NCBI Taxonomy" id="67330"/>
    <lineage>
        <taxon>Bacteria</taxon>
        <taxon>Bacillati</taxon>
        <taxon>Actinomycetota</taxon>
        <taxon>Actinomycetes</taxon>
        <taxon>Kitasatosporales</taxon>
        <taxon>Streptomycetaceae</taxon>
        <taxon>Kitasatospora</taxon>
    </lineage>
</organism>
<dbReference type="EMBL" id="JBHSOF010000033">
    <property type="protein sequence ID" value="MFC5665952.1"/>
    <property type="molecule type" value="Genomic_DNA"/>
</dbReference>
<accession>A0ABW0X5X4</accession>
<evidence type="ECO:0000313" key="2">
    <source>
        <dbReference type="Proteomes" id="UP001595975"/>
    </source>
</evidence>
<gene>
    <name evidence="1" type="ORF">ACFP3U_23600</name>
</gene>
<dbReference type="RefSeq" id="WP_380227622.1">
    <property type="nucleotide sequence ID" value="NZ_JBHSOF010000033.1"/>
</dbReference>
<protein>
    <recommendedName>
        <fullName evidence="3">Lipoprotein</fullName>
    </recommendedName>
</protein>
<evidence type="ECO:0008006" key="3">
    <source>
        <dbReference type="Google" id="ProtNLM"/>
    </source>
</evidence>
<reference evidence="2" key="1">
    <citation type="journal article" date="2019" name="Int. J. Syst. Evol. Microbiol.">
        <title>The Global Catalogue of Microorganisms (GCM) 10K type strain sequencing project: providing services to taxonomists for standard genome sequencing and annotation.</title>
        <authorList>
            <consortium name="The Broad Institute Genomics Platform"/>
            <consortium name="The Broad Institute Genome Sequencing Center for Infectious Disease"/>
            <person name="Wu L."/>
            <person name="Ma J."/>
        </authorList>
    </citation>
    <scope>NUCLEOTIDE SEQUENCE [LARGE SCALE GENOMIC DNA]</scope>
    <source>
        <strain evidence="2">CGMCC 4.1437</strain>
    </source>
</reference>
<name>A0ABW0X5X4_9ACTN</name>
<comment type="caution">
    <text evidence="1">The sequence shown here is derived from an EMBL/GenBank/DDBJ whole genome shotgun (WGS) entry which is preliminary data.</text>
</comment>
<evidence type="ECO:0000313" key="1">
    <source>
        <dbReference type="EMBL" id="MFC5665952.1"/>
    </source>
</evidence>
<sequence>MATLALAGCSAVSGSGDLSSADKARIEYCAGLGSQMMVMMQISSGGGKNLIPERVAESAQRTISAAEEVERSDPKAPTTLAEDTKTFLTQSNNATAAGPALTRTTSYCKSHGLDPMGSASK</sequence>
<keyword evidence="2" id="KW-1185">Reference proteome</keyword>
<proteinExistence type="predicted"/>